<feature type="domain" description="FAD/NAD(P)-binding" evidence="12">
    <location>
        <begin position="1"/>
        <end position="320"/>
    </location>
</feature>
<dbReference type="PRINTS" id="PR00368">
    <property type="entry name" value="FADPNR"/>
</dbReference>
<evidence type="ECO:0000256" key="10">
    <source>
        <dbReference type="SAM" id="MobiDB-lite"/>
    </source>
</evidence>
<protein>
    <submittedName>
        <fullName evidence="13">Assimilatory nitrate reductase (NADH) beta subunit</fullName>
    </submittedName>
</protein>
<evidence type="ECO:0000256" key="4">
    <source>
        <dbReference type="ARBA" id="ARBA00010429"/>
    </source>
</evidence>
<evidence type="ECO:0000256" key="8">
    <source>
        <dbReference type="ARBA" id="ARBA00023004"/>
    </source>
</evidence>
<keyword evidence="7" id="KW-0560">Oxidoreductase</keyword>
<dbReference type="InterPro" id="IPR052034">
    <property type="entry name" value="NasD-like"/>
</dbReference>
<feature type="domain" description="BFD-like [2Fe-2S]-binding" evidence="11">
    <location>
        <begin position="466"/>
        <end position="513"/>
    </location>
</feature>
<evidence type="ECO:0000256" key="3">
    <source>
        <dbReference type="ARBA" id="ARBA00005096"/>
    </source>
</evidence>
<evidence type="ECO:0000256" key="6">
    <source>
        <dbReference type="ARBA" id="ARBA00022723"/>
    </source>
</evidence>
<dbReference type="Proteomes" id="UP000198520">
    <property type="component" value="Unassembled WGS sequence"/>
</dbReference>
<dbReference type="Gene3D" id="3.50.50.60">
    <property type="entry name" value="FAD/NAD(P)-binding domain"/>
    <property type="match status" value="2"/>
</dbReference>
<evidence type="ECO:0000259" key="11">
    <source>
        <dbReference type="Pfam" id="PF04324"/>
    </source>
</evidence>
<dbReference type="STRING" id="285351.SAMN04488035_2150"/>
<dbReference type="InterPro" id="IPR041854">
    <property type="entry name" value="BFD-like_2Fe2S-bd_dom_sf"/>
</dbReference>
<evidence type="ECO:0000256" key="2">
    <source>
        <dbReference type="ARBA" id="ARBA00001966"/>
    </source>
</evidence>
<evidence type="ECO:0000259" key="12">
    <source>
        <dbReference type="Pfam" id="PF07992"/>
    </source>
</evidence>
<dbReference type="OrthoDB" id="1145at2"/>
<dbReference type="InterPro" id="IPR036188">
    <property type="entry name" value="FAD/NAD-bd_sf"/>
</dbReference>
<comment type="cofactor">
    <cofactor evidence="1">
        <name>siroheme</name>
        <dbReference type="ChEBI" id="CHEBI:60052"/>
    </cofactor>
</comment>
<feature type="region of interest" description="Disordered" evidence="10">
    <location>
        <begin position="516"/>
        <end position="555"/>
    </location>
</feature>
<feature type="compositionally biased region" description="Basic and acidic residues" evidence="10">
    <location>
        <begin position="379"/>
        <end position="391"/>
    </location>
</feature>
<dbReference type="Gene3D" id="1.10.10.1100">
    <property type="entry name" value="BFD-like [2Fe-2S]-binding domain"/>
    <property type="match status" value="1"/>
</dbReference>
<dbReference type="EMBL" id="FONZ01000003">
    <property type="protein sequence ID" value="SFF23888.1"/>
    <property type="molecule type" value="Genomic_DNA"/>
</dbReference>
<feature type="region of interest" description="Disordered" evidence="10">
    <location>
        <begin position="371"/>
        <end position="391"/>
    </location>
</feature>
<comment type="cofactor">
    <cofactor evidence="2">
        <name>[4Fe-4S] cluster</name>
        <dbReference type="ChEBI" id="CHEBI:49883"/>
    </cofactor>
</comment>
<dbReference type="GO" id="GO:0046872">
    <property type="term" value="F:metal ion binding"/>
    <property type="evidence" value="ECO:0007669"/>
    <property type="project" value="UniProtKB-KW"/>
</dbReference>
<dbReference type="PANTHER" id="PTHR43809:SF1">
    <property type="entry name" value="NITRITE REDUCTASE (NADH) LARGE SUBUNIT"/>
    <property type="match status" value="1"/>
</dbReference>
<proteinExistence type="inferred from homology"/>
<dbReference type="Pfam" id="PF07992">
    <property type="entry name" value="Pyr_redox_2"/>
    <property type="match status" value="1"/>
</dbReference>
<dbReference type="GO" id="GO:0051536">
    <property type="term" value="F:iron-sulfur cluster binding"/>
    <property type="evidence" value="ECO:0007669"/>
    <property type="project" value="UniProtKB-KW"/>
</dbReference>
<dbReference type="AlphaFoldDB" id="A0A1I2H2X6"/>
<keyword evidence="6" id="KW-0479">Metal-binding</keyword>
<dbReference type="GO" id="GO:0016491">
    <property type="term" value="F:oxidoreductase activity"/>
    <property type="evidence" value="ECO:0007669"/>
    <property type="project" value="UniProtKB-KW"/>
</dbReference>
<dbReference type="PRINTS" id="PR00411">
    <property type="entry name" value="PNDRDTASEI"/>
</dbReference>
<dbReference type="Pfam" id="PF04324">
    <property type="entry name" value="Fer2_BFD"/>
    <property type="match status" value="1"/>
</dbReference>
<keyword evidence="14" id="KW-1185">Reference proteome</keyword>
<comment type="similarity">
    <text evidence="4">Belongs to the nitrite and sulfite reductase 4Fe-4S domain family.</text>
</comment>
<dbReference type="InterPro" id="IPR023753">
    <property type="entry name" value="FAD/NAD-binding_dom"/>
</dbReference>
<evidence type="ECO:0000256" key="5">
    <source>
        <dbReference type="ARBA" id="ARBA00022617"/>
    </source>
</evidence>
<accession>A0A1I2H2X6</accession>
<name>A0A1I2H2X6_9MICO</name>
<evidence type="ECO:0000313" key="13">
    <source>
        <dbReference type="EMBL" id="SFF23888.1"/>
    </source>
</evidence>
<keyword evidence="8" id="KW-0408">Iron</keyword>
<dbReference type="RefSeq" id="WP_093378373.1">
    <property type="nucleotide sequence ID" value="NZ_BNAN01000003.1"/>
</dbReference>
<gene>
    <name evidence="13" type="ORF">SAMN04488035_2150</name>
</gene>
<comment type="pathway">
    <text evidence="3">Nitrogen metabolism; nitrate reduction (assimilation).</text>
</comment>
<organism evidence="13 14">
    <name type="scientific">Flavimobilis marinus</name>
    <dbReference type="NCBI Taxonomy" id="285351"/>
    <lineage>
        <taxon>Bacteria</taxon>
        <taxon>Bacillati</taxon>
        <taxon>Actinomycetota</taxon>
        <taxon>Actinomycetes</taxon>
        <taxon>Micrococcales</taxon>
        <taxon>Jonesiaceae</taxon>
        <taxon>Flavimobilis</taxon>
    </lineage>
</organism>
<evidence type="ECO:0000256" key="7">
    <source>
        <dbReference type="ARBA" id="ARBA00023002"/>
    </source>
</evidence>
<evidence type="ECO:0000256" key="9">
    <source>
        <dbReference type="ARBA" id="ARBA00023014"/>
    </source>
</evidence>
<dbReference type="SUPFAM" id="SSF51905">
    <property type="entry name" value="FAD/NAD(P)-binding domain"/>
    <property type="match status" value="1"/>
</dbReference>
<evidence type="ECO:0000256" key="1">
    <source>
        <dbReference type="ARBA" id="ARBA00001929"/>
    </source>
</evidence>
<dbReference type="PANTHER" id="PTHR43809">
    <property type="entry name" value="NITRITE REDUCTASE (NADH) LARGE SUBUNIT"/>
    <property type="match status" value="1"/>
</dbReference>
<keyword evidence="5" id="KW-0349">Heme</keyword>
<sequence length="555" mass="56184">MRVVVVGNGMVGSRLVEELCARSAAGPAGAHALDVTVLGAEDCQPYNRVLLSEVVAGAYDVASIGLPPVVDPRIGLWPGLAAVAVDRDAKLVTDSAGGRHRYDVLVLATGATARVPDLPGIRRGDGLLPGVHVLRTIDDAREIVAATVNARRSVVLGGGVLGVEVAVGLARRAAEGRRGARGTVDLVHPRGLMNAQLDAGAGEVAAQALGGLGVTVRTGVGAAEVLVAGGRLAGVRLDDTATLPADLLVLAIGAAPETRLARDAGLPVDHGVVVGHDLASVADGDVYAVGDCAQPPEGVRGLIAPGWDQARRLAVALVARAEGRAIVPDGEPHLGSAGAGGDHDSCAGTVGEGGNDVVRVKGRGVDIVTMGISGTQRPPRCDAHPRRTVRLSDPDEGRHVEVVVQGGRVVGATCVGSGAVAADVVAAYTRGTLVPRDPAQLLVRAVGPVAATGAESPVRIPDRATICRCNGVTKGDLVESWADGARTLDDVARATRATTGCGGCTEPVCGILDWLRESDPAQPAPTPEPATARTPDPRQAPPPTSPSPIAGSRAR</sequence>
<keyword evidence="9" id="KW-0411">Iron-sulfur</keyword>
<dbReference type="InterPro" id="IPR007419">
    <property type="entry name" value="BFD-like_2Fe2S-bd_dom"/>
</dbReference>
<reference evidence="14" key="1">
    <citation type="submission" date="2016-10" db="EMBL/GenBank/DDBJ databases">
        <authorList>
            <person name="Varghese N."/>
            <person name="Submissions S."/>
        </authorList>
    </citation>
    <scope>NUCLEOTIDE SEQUENCE [LARGE SCALE GENOMIC DNA]</scope>
    <source>
        <strain evidence="14">DSM 19083</strain>
    </source>
</reference>
<evidence type="ECO:0000313" key="14">
    <source>
        <dbReference type="Proteomes" id="UP000198520"/>
    </source>
</evidence>